<name>A0A920CQF6_9BACL</name>
<dbReference type="SUPFAM" id="SSF55729">
    <property type="entry name" value="Acyl-CoA N-acyltransferases (Nat)"/>
    <property type="match status" value="1"/>
</dbReference>
<dbReference type="GO" id="GO:0016747">
    <property type="term" value="F:acyltransferase activity, transferring groups other than amino-acyl groups"/>
    <property type="evidence" value="ECO:0007669"/>
    <property type="project" value="InterPro"/>
</dbReference>
<dbReference type="CDD" id="cd04301">
    <property type="entry name" value="NAT_SF"/>
    <property type="match status" value="1"/>
</dbReference>
<comment type="caution">
    <text evidence="2">The sequence shown here is derived from an EMBL/GenBank/DDBJ whole genome shotgun (WGS) entry which is preliminary data.</text>
</comment>
<dbReference type="AlphaFoldDB" id="A0A920CQF6"/>
<evidence type="ECO:0000259" key="1">
    <source>
        <dbReference type="PROSITE" id="PS51186"/>
    </source>
</evidence>
<feature type="domain" description="N-acetyltransferase" evidence="1">
    <location>
        <begin position="1"/>
        <end position="144"/>
    </location>
</feature>
<gene>
    <name evidence="2" type="ORF">J34TS1_01530</name>
</gene>
<organism evidence="2 3">
    <name type="scientific">Paenibacillus azoreducens</name>
    <dbReference type="NCBI Taxonomy" id="116718"/>
    <lineage>
        <taxon>Bacteria</taxon>
        <taxon>Bacillati</taxon>
        <taxon>Bacillota</taxon>
        <taxon>Bacilli</taxon>
        <taxon>Bacillales</taxon>
        <taxon>Paenibacillaceae</taxon>
        <taxon>Paenibacillus</taxon>
    </lineage>
</organism>
<dbReference type="Proteomes" id="UP000682811">
    <property type="component" value="Unassembled WGS sequence"/>
</dbReference>
<dbReference type="RefSeq" id="WP_212976584.1">
    <property type="nucleotide sequence ID" value="NZ_AP025343.1"/>
</dbReference>
<reference evidence="2 3" key="1">
    <citation type="submission" date="2021-03" db="EMBL/GenBank/DDBJ databases">
        <title>Antimicrobial resistance genes in bacteria isolated from Japanese honey, and their potential for conferring macrolide and lincosamide resistance in the American foulbrood pathogen Paenibacillus larvae.</title>
        <authorList>
            <person name="Okamoto M."/>
            <person name="Kumagai M."/>
            <person name="Kanamori H."/>
            <person name="Takamatsu D."/>
        </authorList>
    </citation>
    <scope>NUCLEOTIDE SEQUENCE [LARGE SCALE GENOMIC DNA]</scope>
    <source>
        <strain evidence="2 3">J34TS1</strain>
    </source>
</reference>
<proteinExistence type="predicted"/>
<dbReference type="Gene3D" id="3.40.630.30">
    <property type="match status" value="1"/>
</dbReference>
<keyword evidence="3" id="KW-1185">Reference proteome</keyword>
<protein>
    <submittedName>
        <fullName evidence="2">N-acetyltransferase</fullName>
    </submittedName>
</protein>
<evidence type="ECO:0000313" key="3">
    <source>
        <dbReference type="Proteomes" id="UP000682811"/>
    </source>
</evidence>
<dbReference type="EMBL" id="BORT01000001">
    <property type="protein sequence ID" value="GIO45388.1"/>
    <property type="molecule type" value="Genomic_DNA"/>
</dbReference>
<dbReference type="InterPro" id="IPR000182">
    <property type="entry name" value="GNAT_dom"/>
</dbReference>
<dbReference type="PROSITE" id="PS51186">
    <property type="entry name" value="GNAT"/>
    <property type="match status" value="1"/>
</dbReference>
<sequence length="144" mass="16575">MAIRWAENSDLPWINEQYEKIGFVPSSLEREEIAIVTHNGRNAGVGRLVLLNEKEAEMGGIYILEQFRGLSLAHELVGCLVDKSRSLGLESVYCIPFRELEHFYEKFGFARVDPSISSVNQKVLEKYNWCIRQYEKPVILQKLA</sequence>
<dbReference type="Pfam" id="PF00583">
    <property type="entry name" value="Acetyltransf_1"/>
    <property type="match status" value="1"/>
</dbReference>
<evidence type="ECO:0000313" key="2">
    <source>
        <dbReference type="EMBL" id="GIO45388.1"/>
    </source>
</evidence>
<accession>A0A920CQF6</accession>
<dbReference type="InterPro" id="IPR016181">
    <property type="entry name" value="Acyl_CoA_acyltransferase"/>
</dbReference>